<keyword evidence="4" id="KW-0963">Cytoplasm</keyword>
<dbReference type="GO" id="GO:0015031">
    <property type="term" value="P:protein transport"/>
    <property type="evidence" value="ECO:0007669"/>
    <property type="project" value="UniProtKB-KW"/>
</dbReference>
<keyword evidence="6" id="KW-0547">Nucleotide-binding</keyword>
<accession>A0A6P3H275</accession>
<evidence type="ECO:0000313" key="9">
    <source>
        <dbReference type="Proteomes" id="UP000515208"/>
    </source>
</evidence>
<evidence type="ECO:0000256" key="6">
    <source>
        <dbReference type="ARBA" id="ARBA00023134"/>
    </source>
</evidence>
<evidence type="ECO:0000256" key="8">
    <source>
        <dbReference type="ARBA" id="ARBA00023273"/>
    </source>
</evidence>
<dbReference type="PANTHER" id="PTHR14983">
    <property type="entry name" value="CILIOGENESIS AND PLANAR POLARITY EFFECTOR 2"/>
    <property type="match status" value="1"/>
</dbReference>
<name>A0A6P3H275_BISBB</name>
<keyword evidence="6" id="KW-0342">GTP-binding</keyword>
<evidence type="ECO:0000256" key="5">
    <source>
        <dbReference type="ARBA" id="ARBA00022927"/>
    </source>
</evidence>
<dbReference type="GO" id="GO:0003924">
    <property type="term" value="F:GTPase activity"/>
    <property type="evidence" value="ECO:0007669"/>
    <property type="project" value="InterPro"/>
</dbReference>
<keyword evidence="3" id="KW-0813">Transport</keyword>
<keyword evidence="5" id="KW-0653">Protein transport</keyword>
<gene>
    <name evidence="10" type="primary">RSG1</name>
</gene>
<proteinExistence type="inferred from homology"/>
<sequence>METVKTLPGLRPRPAQALCWPLCTLDANLTFSVGLQTCPSSPRLLERPVLPPPVAIDTASYKIFVSGKSGVGKTALVAKLAGLEVPVVHHETTAGLFVHPGTAFLALPAFLGHGFPGAPEAQKHQLPRPHPGRLQ</sequence>
<dbReference type="CTD" id="79363"/>
<dbReference type="PANTHER" id="PTHR14983:SF1">
    <property type="entry name" value="CILIOGENESIS AND PLANAR POLARITY EFFECTOR 2"/>
    <property type="match status" value="1"/>
</dbReference>
<dbReference type="KEGG" id="bbis:104988121"/>
<dbReference type="InterPro" id="IPR027417">
    <property type="entry name" value="P-loop_NTPase"/>
</dbReference>
<dbReference type="Proteomes" id="UP000515208">
    <property type="component" value="Unplaced"/>
</dbReference>
<evidence type="ECO:0000256" key="2">
    <source>
        <dbReference type="ARBA" id="ARBA00006270"/>
    </source>
</evidence>
<evidence type="ECO:0000256" key="7">
    <source>
        <dbReference type="ARBA" id="ARBA00023212"/>
    </source>
</evidence>
<dbReference type="AlphaFoldDB" id="A0A6P3H275"/>
<comment type="similarity">
    <text evidence="2">Belongs to the small GTPase superfamily. Rab family.</text>
</comment>
<keyword evidence="7" id="KW-0206">Cytoskeleton</keyword>
<dbReference type="SUPFAM" id="SSF52540">
    <property type="entry name" value="P-loop containing nucleoside triphosphate hydrolases"/>
    <property type="match status" value="1"/>
</dbReference>
<comment type="subcellular location">
    <subcellularLocation>
        <location evidence="1">Cytoplasm</location>
        <location evidence="1">Cytoskeleton</location>
        <location evidence="1">Cilium basal body</location>
    </subcellularLocation>
</comment>
<dbReference type="InterPro" id="IPR039677">
    <property type="entry name" value="RSG1"/>
</dbReference>
<organism evidence="9 10">
    <name type="scientific">Bison bison bison</name>
    <name type="common">North American plains bison</name>
    <dbReference type="NCBI Taxonomy" id="43346"/>
    <lineage>
        <taxon>Eukaryota</taxon>
        <taxon>Metazoa</taxon>
        <taxon>Chordata</taxon>
        <taxon>Craniata</taxon>
        <taxon>Vertebrata</taxon>
        <taxon>Euteleostomi</taxon>
        <taxon>Mammalia</taxon>
        <taxon>Eutheria</taxon>
        <taxon>Laurasiatheria</taxon>
        <taxon>Artiodactyla</taxon>
        <taxon>Ruminantia</taxon>
        <taxon>Pecora</taxon>
        <taxon>Bovidae</taxon>
        <taxon>Bovinae</taxon>
        <taxon>Bison</taxon>
    </lineage>
</organism>
<keyword evidence="9" id="KW-1185">Reference proteome</keyword>
<evidence type="ECO:0000313" key="10">
    <source>
        <dbReference type="RefSeq" id="XP_010837633.1"/>
    </source>
</evidence>
<reference evidence="10" key="1">
    <citation type="submission" date="2025-08" db="UniProtKB">
        <authorList>
            <consortium name="RefSeq"/>
        </authorList>
    </citation>
    <scope>IDENTIFICATION</scope>
    <source>
        <tissue evidence="10">Blood</tissue>
    </source>
</reference>
<dbReference type="GO" id="GO:0005525">
    <property type="term" value="F:GTP binding"/>
    <property type="evidence" value="ECO:0007669"/>
    <property type="project" value="UniProtKB-KW"/>
</dbReference>
<protein>
    <submittedName>
        <fullName evidence="10">REM2- and Rab-like small GTPase 1</fullName>
    </submittedName>
</protein>
<dbReference type="GeneID" id="104988121"/>
<evidence type="ECO:0000256" key="4">
    <source>
        <dbReference type="ARBA" id="ARBA00022490"/>
    </source>
</evidence>
<dbReference type="RefSeq" id="XP_010837633.1">
    <property type="nucleotide sequence ID" value="XM_010839331.1"/>
</dbReference>
<evidence type="ECO:0000256" key="3">
    <source>
        <dbReference type="ARBA" id="ARBA00022448"/>
    </source>
</evidence>
<evidence type="ECO:0000256" key="1">
    <source>
        <dbReference type="ARBA" id="ARBA00004120"/>
    </source>
</evidence>
<keyword evidence="8" id="KW-0966">Cell projection</keyword>